<gene>
    <name evidence="7" type="ORF">P3G67_20500</name>
</gene>
<dbReference type="InterPro" id="IPR002645">
    <property type="entry name" value="STAS_dom"/>
</dbReference>
<keyword evidence="4 5" id="KW-0472">Membrane</keyword>
<protein>
    <submittedName>
        <fullName evidence="7">SulP family inorganic anion transporter</fullName>
    </submittedName>
</protein>
<dbReference type="Gene3D" id="3.30.750.24">
    <property type="entry name" value="STAS domain"/>
    <property type="match status" value="1"/>
</dbReference>
<feature type="transmembrane region" description="Helical" evidence="5">
    <location>
        <begin position="351"/>
        <end position="381"/>
    </location>
</feature>
<dbReference type="CDD" id="cd07042">
    <property type="entry name" value="STAS_SulP_like_sulfate_transporter"/>
    <property type="match status" value="1"/>
</dbReference>
<dbReference type="SUPFAM" id="SSF52091">
    <property type="entry name" value="SpoIIaa-like"/>
    <property type="match status" value="1"/>
</dbReference>
<feature type="transmembrane region" description="Helical" evidence="5">
    <location>
        <begin position="211"/>
        <end position="242"/>
    </location>
</feature>
<dbReference type="InterPro" id="IPR011547">
    <property type="entry name" value="SLC26A/SulP_dom"/>
</dbReference>
<evidence type="ECO:0000259" key="6">
    <source>
        <dbReference type="PROSITE" id="PS50801"/>
    </source>
</evidence>
<dbReference type="InterPro" id="IPR001902">
    <property type="entry name" value="SLC26A/SulP_fam"/>
</dbReference>
<feature type="transmembrane region" description="Helical" evidence="5">
    <location>
        <begin position="67"/>
        <end position="89"/>
    </location>
</feature>
<feature type="transmembrane region" description="Helical" evidence="5">
    <location>
        <begin position="262"/>
        <end position="284"/>
    </location>
</feature>
<dbReference type="EMBL" id="JARJBC010000013">
    <property type="protein sequence ID" value="MDF3291564.1"/>
    <property type="molecule type" value="Genomic_DNA"/>
</dbReference>
<keyword evidence="2 5" id="KW-0812">Transmembrane</keyword>
<comment type="caution">
    <text evidence="7">The sequence shown here is derived from an EMBL/GenBank/DDBJ whole genome shotgun (WGS) entry which is preliminary data.</text>
</comment>
<keyword evidence="3 5" id="KW-1133">Transmembrane helix</keyword>
<evidence type="ECO:0000256" key="5">
    <source>
        <dbReference type="SAM" id="Phobius"/>
    </source>
</evidence>
<dbReference type="InterPro" id="IPR036513">
    <property type="entry name" value="STAS_dom_sf"/>
</dbReference>
<evidence type="ECO:0000256" key="3">
    <source>
        <dbReference type="ARBA" id="ARBA00022989"/>
    </source>
</evidence>
<reference evidence="7 8" key="1">
    <citation type="submission" date="2023-03" db="EMBL/GenBank/DDBJ databases">
        <title>Draft genome sequence of Streptomyces sp. RB6PN23 isolated from peat swamp forest in Thailand.</title>
        <authorList>
            <person name="Klaysubun C."/>
            <person name="Duangmal K."/>
        </authorList>
    </citation>
    <scope>NUCLEOTIDE SEQUENCE [LARGE SCALE GENOMIC DNA]</scope>
    <source>
        <strain evidence="7 8">RB6PN23</strain>
    </source>
</reference>
<sequence>MAGVTVAITALPLALGLGAASGLGAQAGLVSAVTAGAVAALFGGSRLQISGPTGVLTVVLAPIAHDFGASGVLTAGLLAGLLLMALALVRASGYMRYVPAPVIKGFTVGSAAVIVLQQTPPALGVATHSGGTIARTAARALSESATHPNWAAVTVCSAVVLVRLVGARWRPDVPFALVGVAAATVVAHFARLSLPRIGHLPAGIPHPSWKFLAISAVPDLLPSAATVAVLVALEALMTAAAADSMREGEPYDGDRELFGQGMANLVTPLVGGLAATGTVVRTAVNVRSGASSRLAALVHSTTLALVAFAAAPVVAEVPLSALAGVLIATAVRMVDLESLRMLVRADRGQAAVAAVTAAVTLAFDLVTAVAAGIALATALALRAVVHCARVEHQTVRSERSTSVPESRVQDSHGAVATYVIDGPLLFASAERLLNPVKGAQASVVILHLSRITAVDATGLLALRDVITSLGLRGCMVLACGIRDPHRHTMEALGVLTSLRAAGHIFDTDIEAEAVAWAKASRHDVPPQSNARHVRRQG</sequence>
<accession>A0ABT5ZPR7</accession>
<dbReference type="Proteomes" id="UP001216579">
    <property type="component" value="Unassembled WGS sequence"/>
</dbReference>
<dbReference type="Pfam" id="PF01740">
    <property type="entry name" value="STAS"/>
    <property type="match status" value="1"/>
</dbReference>
<feature type="transmembrane region" description="Helical" evidence="5">
    <location>
        <begin position="296"/>
        <end position="315"/>
    </location>
</feature>
<feature type="transmembrane region" description="Helical" evidence="5">
    <location>
        <begin position="173"/>
        <end position="190"/>
    </location>
</feature>
<dbReference type="Pfam" id="PF00916">
    <property type="entry name" value="Sulfate_transp"/>
    <property type="match status" value="1"/>
</dbReference>
<evidence type="ECO:0000256" key="1">
    <source>
        <dbReference type="ARBA" id="ARBA00004141"/>
    </source>
</evidence>
<keyword evidence="8" id="KW-1185">Reference proteome</keyword>
<evidence type="ECO:0000313" key="8">
    <source>
        <dbReference type="Proteomes" id="UP001216579"/>
    </source>
</evidence>
<proteinExistence type="predicted"/>
<feature type="domain" description="STAS" evidence="6">
    <location>
        <begin position="415"/>
        <end position="515"/>
    </location>
</feature>
<organism evidence="7 8">
    <name type="scientific">Streptomyces silvisoli</name>
    <dbReference type="NCBI Taxonomy" id="3034235"/>
    <lineage>
        <taxon>Bacteria</taxon>
        <taxon>Bacillati</taxon>
        <taxon>Actinomycetota</taxon>
        <taxon>Actinomycetes</taxon>
        <taxon>Kitasatosporales</taxon>
        <taxon>Streptomycetaceae</taxon>
        <taxon>Streptomyces</taxon>
    </lineage>
</organism>
<evidence type="ECO:0000313" key="7">
    <source>
        <dbReference type="EMBL" id="MDF3291564.1"/>
    </source>
</evidence>
<dbReference type="PANTHER" id="PTHR11814">
    <property type="entry name" value="SULFATE TRANSPORTER"/>
    <property type="match status" value="1"/>
</dbReference>
<name>A0ABT5ZPR7_9ACTN</name>
<dbReference type="PROSITE" id="PS50801">
    <property type="entry name" value="STAS"/>
    <property type="match status" value="1"/>
</dbReference>
<comment type="subcellular location">
    <subcellularLocation>
        <location evidence="1">Membrane</location>
        <topology evidence="1">Multi-pass membrane protein</topology>
    </subcellularLocation>
</comment>
<evidence type="ECO:0000256" key="2">
    <source>
        <dbReference type="ARBA" id="ARBA00022692"/>
    </source>
</evidence>
<evidence type="ECO:0000256" key="4">
    <source>
        <dbReference type="ARBA" id="ARBA00023136"/>
    </source>
</evidence>